<keyword evidence="5" id="KW-0812">Transmembrane</keyword>
<organism evidence="6 7">
    <name type="scientific">Parthenolecanium corni</name>
    <dbReference type="NCBI Taxonomy" id="536013"/>
    <lineage>
        <taxon>Eukaryota</taxon>
        <taxon>Metazoa</taxon>
        <taxon>Ecdysozoa</taxon>
        <taxon>Arthropoda</taxon>
        <taxon>Hexapoda</taxon>
        <taxon>Insecta</taxon>
        <taxon>Pterygota</taxon>
        <taxon>Neoptera</taxon>
        <taxon>Paraneoptera</taxon>
        <taxon>Hemiptera</taxon>
        <taxon>Sternorrhyncha</taxon>
        <taxon>Coccoidea</taxon>
        <taxon>Coccidae</taxon>
        <taxon>Parthenolecanium</taxon>
    </lineage>
</organism>
<protein>
    <recommendedName>
        <fullName evidence="8">Protein FAM173B</fullName>
    </recommendedName>
</protein>
<reference evidence="6 7" key="1">
    <citation type="submission" date="2024-03" db="EMBL/GenBank/DDBJ databases">
        <title>Adaptation during the transition from Ophiocordyceps entomopathogen to insect associate is accompanied by gene loss and intensified selection.</title>
        <authorList>
            <person name="Ward C.M."/>
            <person name="Onetto C.A."/>
            <person name="Borneman A.R."/>
        </authorList>
    </citation>
    <scope>NUCLEOTIDE SEQUENCE [LARGE SCALE GENOMIC DNA]</scope>
    <source>
        <strain evidence="6">AWRI1</strain>
        <tissue evidence="6">Single Adult Female</tissue>
    </source>
</reference>
<dbReference type="GO" id="GO:0016279">
    <property type="term" value="F:protein-lysine N-methyltransferase activity"/>
    <property type="evidence" value="ECO:0007669"/>
    <property type="project" value="InterPro"/>
</dbReference>
<keyword evidence="4" id="KW-0949">S-adenosyl-L-methionine</keyword>
<feature type="transmembrane region" description="Helical" evidence="5">
    <location>
        <begin position="21"/>
        <end position="43"/>
    </location>
</feature>
<keyword evidence="2" id="KW-0489">Methyltransferase</keyword>
<evidence type="ECO:0000256" key="5">
    <source>
        <dbReference type="SAM" id="Phobius"/>
    </source>
</evidence>
<dbReference type="GO" id="GO:0032259">
    <property type="term" value="P:methylation"/>
    <property type="evidence" value="ECO:0007669"/>
    <property type="project" value="UniProtKB-KW"/>
</dbReference>
<dbReference type="InterPro" id="IPR029063">
    <property type="entry name" value="SAM-dependent_MTases_sf"/>
</dbReference>
<gene>
    <name evidence="6" type="ORF">V9T40_006042</name>
</gene>
<evidence type="ECO:0000256" key="4">
    <source>
        <dbReference type="ARBA" id="ARBA00022691"/>
    </source>
</evidence>
<keyword evidence="5" id="KW-1133">Transmembrane helix</keyword>
<dbReference type="EMBL" id="JBBCAQ010000003">
    <property type="protein sequence ID" value="KAK7604856.1"/>
    <property type="molecule type" value="Genomic_DNA"/>
</dbReference>
<proteinExistence type="inferred from homology"/>
<keyword evidence="7" id="KW-1185">Reference proteome</keyword>
<comment type="similarity">
    <text evidence="1">Belongs to the ANT/ATPSC lysine N-methyltransferase family.</text>
</comment>
<name>A0AAN9TV77_9HEMI</name>
<dbReference type="AlphaFoldDB" id="A0AAN9TV77"/>
<evidence type="ECO:0000313" key="7">
    <source>
        <dbReference type="Proteomes" id="UP001367676"/>
    </source>
</evidence>
<accession>A0AAN9TV77</accession>
<evidence type="ECO:0008006" key="8">
    <source>
        <dbReference type="Google" id="ProtNLM"/>
    </source>
</evidence>
<keyword evidence="5" id="KW-0472">Membrane</keyword>
<evidence type="ECO:0000313" key="6">
    <source>
        <dbReference type="EMBL" id="KAK7604856.1"/>
    </source>
</evidence>
<sequence length="202" mass="22198">MEILESSSKTSSPKTFGSGPAFFVLCLTGGAATAISLISIPFLSPAFRKVCLPYVPASESQIVNVLSALRNRSGTLIDLGSGDGRIVRAAANYGFQATGVELNFWLVLYSRFLSLCKGYSRSCSFHRRNLWSLNLKPYSNVVIFGTEDMMPQIEKKFVTELEDGSAVVACRFPLPNLKASKIIGEGIDTVWLYEIFKGHQRL</sequence>
<evidence type="ECO:0000256" key="3">
    <source>
        <dbReference type="ARBA" id="ARBA00022679"/>
    </source>
</evidence>
<evidence type="ECO:0000256" key="1">
    <source>
        <dbReference type="ARBA" id="ARBA00010633"/>
    </source>
</evidence>
<dbReference type="PANTHER" id="PTHR13610">
    <property type="entry name" value="METHYLTRANSFERASE DOMAIN-CONTAINING PROTEIN"/>
    <property type="match status" value="1"/>
</dbReference>
<dbReference type="SUPFAM" id="SSF53335">
    <property type="entry name" value="S-adenosyl-L-methionine-dependent methyltransferases"/>
    <property type="match status" value="1"/>
</dbReference>
<dbReference type="PANTHER" id="PTHR13610:SF9">
    <property type="entry name" value="FI06469P"/>
    <property type="match status" value="1"/>
</dbReference>
<dbReference type="GO" id="GO:0005739">
    <property type="term" value="C:mitochondrion"/>
    <property type="evidence" value="ECO:0007669"/>
    <property type="project" value="TreeGrafter"/>
</dbReference>
<keyword evidence="3" id="KW-0808">Transferase</keyword>
<dbReference type="GO" id="GO:1905706">
    <property type="term" value="P:regulation of mitochondrial ATP synthesis coupled proton transport"/>
    <property type="evidence" value="ECO:0007669"/>
    <property type="project" value="TreeGrafter"/>
</dbReference>
<dbReference type="Proteomes" id="UP001367676">
    <property type="component" value="Unassembled WGS sequence"/>
</dbReference>
<evidence type="ECO:0000256" key="2">
    <source>
        <dbReference type="ARBA" id="ARBA00022603"/>
    </source>
</evidence>
<comment type="caution">
    <text evidence="6">The sequence shown here is derived from an EMBL/GenBank/DDBJ whole genome shotgun (WGS) entry which is preliminary data.</text>
</comment>
<dbReference type="Gene3D" id="3.40.50.150">
    <property type="entry name" value="Vaccinia Virus protein VP39"/>
    <property type="match status" value="1"/>
</dbReference>
<dbReference type="InterPro" id="IPR026170">
    <property type="entry name" value="FAM173A/B"/>
</dbReference>